<accession>A0A3G7TRG9</accession>
<dbReference type="RefSeq" id="WP_124321335.1">
    <property type="nucleotide sequence ID" value="NZ_CP027753.1"/>
</dbReference>
<reference evidence="1 2" key="1">
    <citation type="submission" date="2018-03" db="EMBL/GenBank/DDBJ databases">
        <title>Diversity of phytobeneficial traits revealed by whole-genome analysis of worldwide-isolated phenazine-producing Pseudomonas spp.</title>
        <authorList>
            <person name="Biessy A."/>
            <person name="Novinscak A."/>
            <person name="Blom J."/>
            <person name="Leger G."/>
            <person name="Thomashow L.S."/>
            <person name="Cazorla F.M."/>
            <person name="Josic D."/>
            <person name="Filion M."/>
        </authorList>
    </citation>
    <scope>NUCLEOTIDE SEQUENCE [LARGE SCALE GENOMIC DNA]</scope>
    <source>
        <strain evidence="1 2">B25</strain>
    </source>
</reference>
<dbReference type="EMBL" id="CP027753">
    <property type="protein sequence ID" value="AZE49683.1"/>
    <property type="molecule type" value="Genomic_DNA"/>
</dbReference>
<protein>
    <submittedName>
        <fullName evidence="1">Uncharacterized protein</fullName>
    </submittedName>
</protein>
<evidence type="ECO:0000313" key="2">
    <source>
        <dbReference type="Proteomes" id="UP000268048"/>
    </source>
</evidence>
<gene>
    <name evidence="1" type="ORF">C4K04_4014</name>
</gene>
<dbReference type="Proteomes" id="UP000268048">
    <property type="component" value="Chromosome"/>
</dbReference>
<proteinExistence type="predicted"/>
<organism evidence="1 2">
    <name type="scientific">Pseudomonas chlororaphis</name>
    <dbReference type="NCBI Taxonomy" id="587753"/>
    <lineage>
        <taxon>Bacteria</taxon>
        <taxon>Pseudomonadati</taxon>
        <taxon>Pseudomonadota</taxon>
        <taxon>Gammaproteobacteria</taxon>
        <taxon>Pseudomonadales</taxon>
        <taxon>Pseudomonadaceae</taxon>
        <taxon>Pseudomonas</taxon>
    </lineage>
</organism>
<name>A0A3G7TRG9_9PSED</name>
<evidence type="ECO:0000313" key="1">
    <source>
        <dbReference type="EMBL" id="AZE49683.1"/>
    </source>
</evidence>
<sequence length="90" mass="9828">MVQRRRHHISQLSLRIEGLRANVLQFKQDEFQIQQALCGASATAKVRDLEDAFDEIRESINHTEALLEALVQVAGGVGEEGAGACQAAGR</sequence>
<dbReference type="AlphaFoldDB" id="A0A3G7TRG9"/>